<keyword evidence="5" id="KW-1185">Reference proteome</keyword>
<evidence type="ECO:0000256" key="2">
    <source>
        <dbReference type="ARBA" id="ARBA00023315"/>
    </source>
</evidence>
<accession>A0ABX0XYF8</accession>
<dbReference type="Proteomes" id="UP000722989">
    <property type="component" value="Unassembled WGS sequence"/>
</dbReference>
<feature type="domain" description="N-acetyltransferase" evidence="3">
    <location>
        <begin position="3"/>
        <end position="165"/>
    </location>
</feature>
<dbReference type="Gene3D" id="3.40.630.30">
    <property type="match status" value="1"/>
</dbReference>
<evidence type="ECO:0000259" key="3">
    <source>
        <dbReference type="PROSITE" id="PS51186"/>
    </source>
</evidence>
<dbReference type="PROSITE" id="PS51186">
    <property type="entry name" value="GNAT"/>
    <property type="match status" value="1"/>
</dbReference>
<name>A0ABX0XYF8_9ACTN</name>
<gene>
    <name evidence="4" type="ORF">HC031_14555</name>
</gene>
<evidence type="ECO:0000313" key="5">
    <source>
        <dbReference type="Proteomes" id="UP000722989"/>
    </source>
</evidence>
<dbReference type="InterPro" id="IPR000182">
    <property type="entry name" value="GNAT_dom"/>
</dbReference>
<dbReference type="PANTHER" id="PTHR43877">
    <property type="entry name" value="AMINOALKYLPHOSPHONATE N-ACETYLTRANSFERASE-RELATED-RELATED"/>
    <property type="match status" value="1"/>
</dbReference>
<dbReference type="RefSeq" id="WP_167925817.1">
    <property type="nucleotide sequence ID" value="NZ_JAATVY010000008.1"/>
</dbReference>
<dbReference type="PANTHER" id="PTHR43877:SF8">
    <property type="entry name" value="N-ACETYLGLUTAMATE SYNTHASE-RELATED"/>
    <property type="match status" value="1"/>
</dbReference>
<keyword evidence="1" id="KW-0808">Transferase</keyword>
<dbReference type="EMBL" id="JAATVY010000008">
    <property type="protein sequence ID" value="NJC70927.1"/>
    <property type="molecule type" value="Genomic_DNA"/>
</dbReference>
<dbReference type="InterPro" id="IPR050832">
    <property type="entry name" value="Bact_Acetyltransf"/>
</dbReference>
<evidence type="ECO:0000313" key="4">
    <source>
        <dbReference type="EMBL" id="NJC70927.1"/>
    </source>
</evidence>
<protein>
    <submittedName>
        <fullName evidence="4">GNAT family N-acetyltransferase</fullName>
    </submittedName>
</protein>
<organism evidence="4 5">
    <name type="scientific">Planosporangium thailandense</name>
    <dbReference type="NCBI Taxonomy" id="765197"/>
    <lineage>
        <taxon>Bacteria</taxon>
        <taxon>Bacillati</taxon>
        <taxon>Actinomycetota</taxon>
        <taxon>Actinomycetes</taxon>
        <taxon>Micromonosporales</taxon>
        <taxon>Micromonosporaceae</taxon>
        <taxon>Planosporangium</taxon>
    </lineage>
</organism>
<reference evidence="4 5" key="1">
    <citation type="submission" date="2020-03" db="EMBL/GenBank/DDBJ databases">
        <title>WGS of the type strain of Planosporangium spp.</title>
        <authorList>
            <person name="Thawai C."/>
        </authorList>
    </citation>
    <scope>NUCLEOTIDE SEQUENCE [LARGE SCALE GENOMIC DNA]</scope>
    <source>
        <strain evidence="4 5">TBRC 5610</strain>
    </source>
</reference>
<dbReference type="InterPro" id="IPR016181">
    <property type="entry name" value="Acyl_CoA_acyltransferase"/>
</dbReference>
<dbReference type="Pfam" id="PF00583">
    <property type="entry name" value="Acetyltransf_1"/>
    <property type="match status" value="1"/>
</dbReference>
<dbReference type="SUPFAM" id="SSF55729">
    <property type="entry name" value="Acyl-CoA N-acyltransferases (Nat)"/>
    <property type="match status" value="1"/>
</dbReference>
<sequence>MTVVVRVARPDEYDEIGRLTVLAYDKAGQLGGEIGYERTLADVAGRADEGDVLVAVDESTGRLLGSVTFVLPGSRYSELARADEAEFRMLAVDPEEQGRGVGRLLVGECLRRAAGAGCAAVVICYRDFVAAAEGLYSGLGFQRLPERDWSPMPGVNLLALRRTLPAR</sequence>
<comment type="caution">
    <text evidence="4">The sequence shown here is derived from an EMBL/GenBank/DDBJ whole genome shotgun (WGS) entry which is preliminary data.</text>
</comment>
<keyword evidence="2" id="KW-0012">Acyltransferase</keyword>
<proteinExistence type="predicted"/>
<evidence type="ECO:0000256" key="1">
    <source>
        <dbReference type="ARBA" id="ARBA00022679"/>
    </source>
</evidence>
<dbReference type="CDD" id="cd04301">
    <property type="entry name" value="NAT_SF"/>
    <property type="match status" value="1"/>
</dbReference>